<protein>
    <recommendedName>
        <fullName evidence="4">Myb-like domain-containing protein</fullName>
    </recommendedName>
</protein>
<evidence type="ECO:0008006" key="4">
    <source>
        <dbReference type="Google" id="ProtNLM"/>
    </source>
</evidence>
<dbReference type="Proteomes" id="UP000244073">
    <property type="component" value="Unassembled WGS sequence"/>
</dbReference>
<comment type="caution">
    <text evidence="2">The sequence shown here is derived from an EMBL/GenBank/DDBJ whole genome shotgun (WGS) entry which is preliminary data.</text>
</comment>
<dbReference type="VEuPathDB" id="FungiDB:P175DRAFT_0559337"/>
<dbReference type="EMBL" id="MSFN02000007">
    <property type="protein sequence ID" value="PTU18516.1"/>
    <property type="molecule type" value="Genomic_DNA"/>
</dbReference>
<evidence type="ECO:0000256" key="1">
    <source>
        <dbReference type="SAM" id="MobiDB-lite"/>
    </source>
</evidence>
<evidence type="ECO:0000313" key="2">
    <source>
        <dbReference type="EMBL" id="PTU18516.1"/>
    </source>
</evidence>
<dbReference type="OrthoDB" id="3903267at2759"/>
<gene>
    <name evidence="2" type="ORF">P175DRAFT_0559337</name>
</gene>
<reference evidence="2 3" key="1">
    <citation type="journal article" date="2018" name="Proc. Natl. Acad. Sci. U.S.A.">
        <title>Linking secondary metabolites to gene clusters through genome sequencing of six diverse Aspergillus species.</title>
        <authorList>
            <person name="Kaerboelling I."/>
            <person name="Vesth T.C."/>
            <person name="Frisvad J.C."/>
            <person name="Nybo J.L."/>
            <person name="Theobald S."/>
            <person name="Kuo A."/>
            <person name="Bowyer P."/>
            <person name="Matsuda Y."/>
            <person name="Mondo S."/>
            <person name="Lyhne E.K."/>
            <person name="Kogle M.E."/>
            <person name="Clum A."/>
            <person name="Lipzen A."/>
            <person name="Salamov A."/>
            <person name="Ngan C.Y."/>
            <person name="Daum C."/>
            <person name="Chiniquy J."/>
            <person name="Barry K."/>
            <person name="LaButti K."/>
            <person name="Haridas S."/>
            <person name="Simmons B.A."/>
            <person name="Magnuson J.K."/>
            <person name="Mortensen U.H."/>
            <person name="Larsen T.O."/>
            <person name="Grigoriev I.V."/>
            <person name="Baker S.E."/>
            <person name="Andersen M.R."/>
        </authorList>
    </citation>
    <scope>NUCLEOTIDE SEQUENCE [LARGE SCALE GENOMIC DNA]</scope>
    <source>
        <strain evidence="2 3">IBT 24754</strain>
    </source>
</reference>
<dbReference type="RefSeq" id="XP_040749908.1">
    <property type="nucleotide sequence ID" value="XM_040900910.1"/>
</dbReference>
<feature type="region of interest" description="Disordered" evidence="1">
    <location>
        <begin position="69"/>
        <end position="89"/>
    </location>
</feature>
<evidence type="ECO:0000313" key="3">
    <source>
        <dbReference type="Proteomes" id="UP000244073"/>
    </source>
</evidence>
<sequence>MGKMPSNRPKKRTLVRWDENLDELLLLTIQSVCNTQSVKIPWSNVAKTMGNNVTEGAIVQHLAKLRTRRAAAGKDVPPPLKRGSTGGSGKFSEVVAARVKKHTTPKRLVDNASASDEEWQEHRTPARYDSSLKRRKIEYQDIEAAGLEPEYDSDESDESIEELLVPGAKFLEFLDFPTHKTQGTASSRSASPEGQKSNVIVLKYRKPLVRTCDEVPQITRKTEAKEANIYETLTNQLPCQYAPTDGGLSFRQNAMGVSNLTASHETSGNYIPFPDPSKDQLGNLCDSVPFGLTSADPIQESVCMNQMDLSTDFFGGAFDFSHFPSETYEDMRKLPAWSVSYDDLMFQAAVLSELLLPFSPPIDHFPPNAIYDPYTLGFLTLRTR</sequence>
<name>A0A2T5LQH2_9EURO</name>
<dbReference type="AlphaFoldDB" id="A0A2T5LQH2"/>
<accession>A0A2T5LQH2</accession>
<proteinExistence type="predicted"/>
<dbReference type="GeneID" id="63817794"/>
<organism evidence="2 3">
    <name type="scientific">Aspergillus ochraceoroseus IBT 24754</name>
    <dbReference type="NCBI Taxonomy" id="1392256"/>
    <lineage>
        <taxon>Eukaryota</taxon>
        <taxon>Fungi</taxon>
        <taxon>Dikarya</taxon>
        <taxon>Ascomycota</taxon>
        <taxon>Pezizomycotina</taxon>
        <taxon>Eurotiomycetes</taxon>
        <taxon>Eurotiomycetidae</taxon>
        <taxon>Eurotiales</taxon>
        <taxon>Aspergillaceae</taxon>
        <taxon>Aspergillus</taxon>
        <taxon>Aspergillus subgen. Nidulantes</taxon>
    </lineage>
</organism>